<evidence type="ECO:0000313" key="2">
    <source>
        <dbReference type="EMBL" id="MSS38974.1"/>
    </source>
</evidence>
<name>A0A844F9W1_CLOSV</name>
<comment type="caution">
    <text evidence="2">The sequence shown here is derived from an EMBL/GenBank/DDBJ whole genome shotgun (WGS) entry which is preliminary data.</text>
</comment>
<dbReference type="InterPro" id="IPR008979">
    <property type="entry name" value="Galactose-bd-like_sf"/>
</dbReference>
<proteinExistence type="predicted"/>
<feature type="coiled-coil region" evidence="1">
    <location>
        <begin position="395"/>
        <end position="469"/>
    </location>
</feature>
<evidence type="ECO:0000256" key="1">
    <source>
        <dbReference type="SAM" id="Coils"/>
    </source>
</evidence>
<sequence length="605" mass="66949">MSIVNEIENITPYGDSDKVLELNIDLESDAYMLQNVIKLTGTYTFSIWYKSNVDSNITFNVLGTIESVTSTSTWNKYVKTITVENLDEKSIYIIPSLNIKSYFYEGYLVEGIVDTSWLPAPEDLHEEIGSVRSELTQTASSIEAKITASNGRITSLAADIEGIKGRVEDAEGNISAVTQTATNLKMEIKNARGDKANLSAKFGEIESSIASADGKASVAQQTADAINLTVSQKQNVVITAVRYIRDWLNGNSIDSYNRWVECRVVSGKENIASGIIPICKDISLNTVTTNNLSCYTNGLILDENANGYIQNTNKKCLELDLGSVHYDIDYIQIWHYYNDNRVYNHTLQVSQDGVSWVTLYDSDISGGYAETYEGKTYFLNNSSVVTEFSSITQKIDEVKSSVNDANGNISVLQQQADNISSLVGNNGSDNVSGIFKLLKDLDTSISNLKEDYEKNKEENSETISSIQQNANDITSTVATINNNISDISQIRQDSKGWQTLFAQLDMYDMSNVLTNISLDINGITIINPITGQATKITIDEFAGYRNYNDENAREKIFWIEEDTTKTTRLLCKKGWDTDYIKMTTNDFTSSGGSKGVVFVKSGGSS</sequence>
<dbReference type="Gene3D" id="2.60.120.260">
    <property type="entry name" value="Galactose-binding domain-like"/>
    <property type="match status" value="1"/>
</dbReference>
<evidence type="ECO:0000313" key="3">
    <source>
        <dbReference type="Proteomes" id="UP000462363"/>
    </source>
</evidence>
<keyword evidence="1" id="KW-0175">Coiled coil</keyword>
<protein>
    <submittedName>
        <fullName evidence="2">Uncharacterized protein</fullName>
    </submittedName>
</protein>
<reference evidence="2 3" key="1">
    <citation type="submission" date="2019-08" db="EMBL/GenBank/DDBJ databases">
        <title>In-depth cultivation of the pig gut microbiome towards novel bacterial diversity and tailored functional studies.</title>
        <authorList>
            <person name="Wylensek D."/>
            <person name="Hitch T.C.A."/>
            <person name="Clavel T."/>
        </authorList>
    </citation>
    <scope>NUCLEOTIDE SEQUENCE [LARGE SCALE GENOMIC DNA]</scope>
    <source>
        <strain evidence="2 3">BL-389-WT-3D</strain>
    </source>
</reference>
<accession>A0A844F9W1</accession>
<dbReference type="RefSeq" id="WP_154322733.1">
    <property type="nucleotide sequence ID" value="NZ_CP045695.1"/>
</dbReference>
<dbReference type="SUPFAM" id="SSF49785">
    <property type="entry name" value="Galactose-binding domain-like"/>
    <property type="match status" value="1"/>
</dbReference>
<dbReference type="Proteomes" id="UP000462363">
    <property type="component" value="Unassembled WGS sequence"/>
</dbReference>
<organism evidence="2 3">
    <name type="scientific">Clostridium scindens (strain JCM 10418 / VPI 12708)</name>
    <dbReference type="NCBI Taxonomy" id="29347"/>
    <lineage>
        <taxon>Bacteria</taxon>
        <taxon>Bacillati</taxon>
        <taxon>Bacillota</taxon>
        <taxon>Clostridia</taxon>
        <taxon>Lachnospirales</taxon>
        <taxon>Lachnospiraceae</taxon>
    </lineage>
</organism>
<dbReference type="Gene3D" id="1.20.5.340">
    <property type="match status" value="1"/>
</dbReference>
<dbReference type="AlphaFoldDB" id="A0A844F9W1"/>
<dbReference type="EMBL" id="VUMB01000002">
    <property type="protein sequence ID" value="MSS38974.1"/>
    <property type="molecule type" value="Genomic_DNA"/>
</dbReference>
<gene>
    <name evidence="2" type="ORF">FYJ37_01070</name>
</gene>
<feature type="coiled-coil region" evidence="1">
    <location>
        <begin position="167"/>
        <end position="201"/>
    </location>
</feature>